<protein>
    <recommendedName>
        <fullName evidence="3">Salivary OBP</fullName>
    </recommendedName>
</protein>
<accession>A0A8I6TDJ0</accession>
<dbReference type="RefSeq" id="XP_014246940.1">
    <property type="nucleotide sequence ID" value="XM_014391454.2"/>
</dbReference>
<dbReference type="GO" id="GO:0005549">
    <property type="term" value="F:odorant binding"/>
    <property type="evidence" value="ECO:0007669"/>
    <property type="project" value="InterPro"/>
</dbReference>
<dbReference type="Pfam" id="PF01395">
    <property type="entry name" value="PBP_GOBP"/>
    <property type="match status" value="1"/>
</dbReference>
<dbReference type="CDD" id="cd23992">
    <property type="entry name" value="PBP_GOBP"/>
    <property type="match status" value="1"/>
</dbReference>
<dbReference type="SUPFAM" id="SSF47565">
    <property type="entry name" value="Insect pheromone/odorant-binding proteins"/>
    <property type="match status" value="1"/>
</dbReference>
<name>A0A8I6TDJ0_CIMLE</name>
<dbReference type="Proteomes" id="UP000494040">
    <property type="component" value="Unassembled WGS sequence"/>
</dbReference>
<evidence type="ECO:0000313" key="2">
    <source>
        <dbReference type="Proteomes" id="UP000494040"/>
    </source>
</evidence>
<keyword evidence="2" id="KW-1185">Reference proteome</keyword>
<dbReference type="AlphaFoldDB" id="A0A8I6TDJ0"/>
<evidence type="ECO:0008006" key="3">
    <source>
        <dbReference type="Google" id="ProtNLM"/>
    </source>
</evidence>
<dbReference type="PROSITE" id="PS51257">
    <property type="entry name" value="PROKAR_LIPOPROTEIN"/>
    <property type="match status" value="1"/>
</dbReference>
<evidence type="ECO:0000313" key="1">
    <source>
        <dbReference type="EnsemblMetazoa" id="XP_014246940.1"/>
    </source>
</evidence>
<dbReference type="InterPro" id="IPR036728">
    <property type="entry name" value="PBP_GOBP_sf"/>
</dbReference>
<sequence>MKVAIVEESAKMKGLLLVFAVLATSCYASVIDKQFSDKIRQGWENCKNLVDDATYTKLTKKWEPATTYNEKCFKKCTSEQMGYMTGNTVNKQTLLEANPHQWPDTQELPLANEMINECYDETVGKQTDPCLTAGDFCDCMRKKITEKKLSFPQMYPEA</sequence>
<dbReference type="InterPro" id="IPR006170">
    <property type="entry name" value="PBP/GOBP"/>
</dbReference>
<dbReference type="KEGG" id="clec:106665197"/>
<dbReference type="EnsemblMetazoa" id="XM_014391454.2">
    <property type="protein sequence ID" value="XP_014246940.1"/>
    <property type="gene ID" value="LOC106665197"/>
</dbReference>
<proteinExistence type="predicted"/>
<dbReference type="Gene3D" id="1.10.238.20">
    <property type="entry name" value="Pheromone/general odorant binding protein domain"/>
    <property type="match status" value="1"/>
</dbReference>
<organism evidence="1 2">
    <name type="scientific">Cimex lectularius</name>
    <name type="common">Bed bug</name>
    <name type="synonym">Acanthia lectularia</name>
    <dbReference type="NCBI Taxonomy" id="79782"/>
    <lineage>
        <taxon>Eukaryota</taxon>
        <taxon>Metazoa</taxon>
        <taxon>Ecdysozoa</taxon>
        <taxon>Arthropoda</taxon>
        <taxon>Hexapoda</taxon>
        <taxon>Insecta</taxon>
        <taxon>Pterygota</taxon>
        <taxon>Neoptera</taxon>
        <taxon>Paraneoptera</taxon>
        <taxon>Hemiptera</taxon>
        <taxon>Heteroptera</taxon>
        <taxon>Panheteroptera</taxon>
        <taxon>Cimicomorpha</taxon>
        <taxon>Cimicidae</taxon>
        <taxon>Cimex</taxon>
    </lineage>
</organism>
<dbReference type="GeneID" id="106665197"/>
<reference evidence="1" key="1">
    <citation type="submission" date="2022-01" db="UniProtKB">
        <authorList>
            <consortium name="EnsemblMetazoa"/>
        </authorList>
    </citation>
    <scope>IDENTIFICATION</scope>
</reference>